<comment type="caution">
    <text evidence="2">The sequence shown here is derived from an EMBL/GenBank/DDBJ whole genome shotgun (WGS) entry which is preliminary data.</text>
</comment>
<evidence type="ECO:0000256" key="1">
    <source>
        <dbReference type="SAM" id="MobiDB-lite"/>
    </source>
</evidence>
<evidence type="ECO:0000313" key="3">
    <source>
        <dbReference type="Proteomes" id="UP001165121"/>
    </source>
</evidence>
<dbReference type="EMBL" id="BSXT01000139">
    <property type="protein sequence ID" value="GMF18685.1"/>
    <property type="molecule type" value="Genomic_DNA"/>
</dbReference>
<sequence>MGDDQAHEEGCEPADRTTGFQPIKAIHTTDCERPMVREGSREAVALFLEASAQKALDSSSDEEDGKNEWEDPRVLHDILTARYWQRRSVAKFYPSDELH</sequence>
<feature type="region of interest" description="Disordered" evidence="1">
    <location>
        <begin position="1"/>
        <end position="21"/>
    </location>
</feature>
<evidence type="ECO:0000313" key="2">
    <source>
        <dbReference type="EMBL" id="GMF18685.1"/>
    </source>
</evidence>
<gene>
    <name evidence="2" type="ORF">Pfra01_000171400</name>
</gene>
<reference evidence="2" key="1">
    <citation type="submission" date="2023-04" db="EMBL/GenBank/DDBJ databases">
        <title>Phytophthora fragariaefolia NBRC 109709.</title>
        <authorList>
            <person name="Ichikawa N."/>
            <person name="Sato H."/>
            <person name="Tonouchi N."/>
        </authorList>
    </citation>
    <scope>NUCLEOTIDE SEQUENCE</scope>
    <source>
        <strain evidence="2">NBRC 109709</strain>
    </source>
</reference>
<name>A0A9W6WVU3_9STRA</name>
<dbReference type="AlphaFoldDB" id="A0A9W6WVU3"/>
<organism evidence="2 3">
    <name type="scientific">Phytophthora fragariaefolia</name>
    <dbReference type="NCBI Taxonomy" id="1490495"/>
    <lineage>
        <taxon>Eukaryota</taxon>
        <taxon>Sar</taxon>
        <taxon>Stramenopiles</taxon>
        <taxon>Oomycota</taxon>
        <taxon>Peronosporomycetes</taxon>
        <taxon>Peronosporales</taxon>
        <taxon>Peronosporaceae</taxon>
        <taxon>Phytophthora</taxon>
    </lineage>
</organism>
<accession>A0A9W6WVU3</accession>
<protein>
    <submittedName>
        <fullName evidence="2">Unnamed protein product</fullName>
    </submittedName>
</protein>
<proteinExistence type="predicted"/>
<dbReference type="Proteomes" id="UP001165121">
    <property type="component" value="Unassembled WGS sequence"/>
</dbReference>
<keyword evidence="3" id="KW-1185">Reference proteome</keyword>
<feature type="compositionally biased region" description="Basic and acidic residues" evidence="1">
    <location>
        <begin position="1"/>
        <end position="15"/>
    </location>
</feature>